<protein>
    <submittedName>
        <fullName evidence="2">3'-5' exonuclease</fullName>
    </submittedName>
</protein>
<dbReference type="SMART" id="SM00479">
    <property type="entry name" value="EXOIII"/>
    <property type="match status" value="1"/>
</dbReference>
<dbReference type="GO" id="GO:0008408">
    <property type="term" value="F:3'-5' exonuclease activity"/>
    <property type="evidence" value="ECO:0007669"/>
    <property type="project" value="TreeGrafter"/>
</dbReference>
<sequence>MHRWLRRRLDRWRLKDPRWASMFEEHPSGEVVSVDCETTGFDTRKDDVISIAAIRIAANRIVTSSAFEAVVRPEAAMRADAIRVHQLRAVDVEAGRPMAEVLPEFLDFVGGRPLVGYWIDYDVTMLDRSVRAAYGFGLPNRRIEVSSLYYDLKYRGAPPGTQIDLTFAAISRDLGLRQLPLHDAFNDALTAAEMYVLLDAMAAAGHTIPREVTHDASSGIAH</sequence>
<keyword evidence="2" id="KW-0269">Exonuclease</keyword>
<dbReference type="RefSeq" id="WP_131307518.1">
    <property type="nucleotide sequence ID" value="NZ_SJFN01000008.1"/>
</dbReference>
<dbReference type="GO" id="GO:0005829">
    <property type="term" value="C:cytosol"/>
    <property type="evidence" value="ECO:0007669"/>
    <property type="project" value="TreeGrafter"/>
</dbReference>
<dbReference type="Pfam" id="PF00929">
    <property type="entry name" value="RNase_T"/>
    <property type="match status" value="1"/>
</dbReference>
<dbReference type="InterPro" id="IPR013520">
    <property type="entry name" value="Ribonucl_H"/>
</dbReference>
<dbReference type="GO" id="GO:0006259">
    <property type="term" value="P:DNA metabolic process"/>
    <property type="evidence" value="ECO:0007669"/>
    <property type="project" value="UniProtKB-ARBA"/>
</dbReference>
<reference evidence="2 3" key="1">
    <citation type="submission" date="2019-02" db="EMBL/GenBank/DDBJ databases">
        <title>Siculibacillus lacustris gen. nov., sp. nov., a new rosette-forming bacterium isolated from a freshwater crater lake (Lake St. Ana, Romania).</title>
        <authorList>
            <person name="Felfoldi T."/>
            <person name="Marton Z."/>
            <person name="Szabo A."/>
            <person name="Mentes A."/>
            <person name="Boka K."/>
            <person name="Marialigeti K."/>
            <person name="Mathe I."/>
            <person name="Koncz M."/>
            <person name="Schumann P."/>
            <person name="Toth E."/>
        </authorList>
    </citation>
    <scope>NUCLEOTIDE SEQUENCE [LARGE SCALE GENOMIC DNA]</scope>
    <source>
        <strain evidence="2 3">SA-279</strain>
    </source>
</reference>
<dbReference type="OrthoDB" id="6193218at2"/>
<gene>
    <name evidence="2" type="ORF">EYW49_06765</name>
</gene>
<dbReference type="Gene3D" id="3.30.420.10">
    <property type="entry name" value="Ribonuclease H-like superfamily/Ribonuclease H"/>
    <property type="match status" value="1"/>
</dbReference>
<name>A0A4Q9VTX1_9HYPH</name>
<dbReference type="PANTHER" id="PTHR30231">
    <property type="entry name" value="DNA POLYMERASE III SUBUNIT EPSILON"/>
    <property type="match status" value="1"/>
</dbReference>
<comment type="caution">
    <text evidence="2">The sequence shown here is derived from an EMBL/GenBank/DDBJ whole genome shotgun (WGS) entry which is preliminary data.</text>
</comment>
<evidence type="ECO:0000259" key="1">
    <source>
        <dbReference type="SMART" id="SM00479"/>
    </source>
</evidence>
<dbReference type="CDD" id="cd06127">
    <property type="entry name" value="DEDDh"/>
    <property type="match status" value="1"/>
</dbReference>
<keyword evidence="2" id="KW-0378">Hydrolase</keyword>
<dbReference type="Proteomes" id="UP000292781">
    <property type="component" value="Unassembled WGS sequence"/>
</dbReference>
<dbReference type="EMBL" id="SJFN01000008">
    <property type="protein sequence ID" value="TBW39191.1"/>
    <property type="molecule type" value="Genomic_DNA"/>
</dbReference>
<organism evidence="2 3">
    <name type="scientific">Siculibacillus lacustris</name>
    <dbReference type="NCBI Taxonomy" id="1549641"/>
    <lineage>
        <taxon>Bacteria</taxon>
        <taxon>Pseudomonadati</taxon>
        <taxon>Pseudomonadota</taxon>
        <taxon>Alphaproteobacteria</taxon>
        <taxon>Hyphomicrobiales</taxon>
        <taxon>Ancalomicrobiaceae</taxon>
        <taxon>Siculibacillus</taxon>
    </lineage>
</organism>
<dbReference type="InterPro" id="IPR036397">
    <property type="entry name" value="RNaseH_sf"/>
</dbReference>
<dbReference type="GO" id="GO:0003676">
    <property type="term" value="F:nucleic acid binding"/>
    <property type="evidence" value="ECO:0007669"/>
    <property type="project" value="InterPro"/>
</dbReference>
<evidence type="ECO:0000313" key="2">
    <source>
        <dbReference type="EMBL" id="TBW39191.1"/>
    </source>
</evidence>
<dbReference type="NCBIfam" id="NF006601">
    <property type="entry name" value="PRK09145.1"/>
    <property type="match status" value="1"/>
</dbReference>
<proteinExistence type="predicted"/>
<dbReference type="PANTHER" id="PTHR30231:SF7">
    <property type="entry name" value="BLR4117 PROTEIN"/>
    <property type="match status" value="1"/>
</dbReference>
<evidence type="ECO:0000313" key="3">
    <source>
        <dbReference type="Proteomes" id="UP000292781"/>
    </source>
</evidence>
<keyword evidence="2" id="KW-0540">Nuclease</keyword>
<dbReference type="SUPFAM" id="SSF53098">
    <property type="entry name" value="Ribonuclease H-like"/>
    <property type="match status" value="1"/>
</dbReference>
<feature type="domain" description="Exonuclease" evidence="1">
    <location>
        <begin position="30"/>
        <end position="204"/>
    </location>
</feature>
<dbReference type="AlphaFoldDB" id="A0A4Q9VTX1"/>
<dbReference type="InterPro" id="IPR012337">
    <property type="entry name" value="RNaseH-like_sf"/>
</dbReference>
<accession>A0A4Q9VTX1</accession>
<keyword evidence="3" id="KW-1185">Reference proteome</keyword>